<gene>
    <name evidence="1" type="ORF">GNI_016900</name>
</gene>
<organism evidence="1 2">
    <name type="scientific">Gregarina niphandrodes</name>
    <name type="common">Septate eugregarine</name>
    <dbReference type="NCBI Taxonomy" id="110365"/>
    <lineage>
        <taxon>Eukaryota</taxon>
        <taxon>Sar</taxon>
        <taxon>Alveolata</taxon>
        <taxon>Apicomplexa</taxon>
        <taxon>Conoidasida</taxon>
        <taxon>Gregarinasina</taxon>
        <taxon>Eugregarinorida</taxon>
        <taxon>Gregarinidae</taxon>
        <taxon>Gregarina</taxon>
    </lineage>
</organism>
<dbReference type="RefSeq" id="XP_011129016.1">
    <property type="nucleotide sequence ID" value="XM_011130714.1"/>
</dbReference>
<protein>
    <submittedName>
        <fullName evidence="1">Uncharacterized protein</fullName>
    </submittedName>
</protein>
<proteinExistence type="predicted"/>
<comment type="caution">
    <text evidence="1">The sequence shown here is derived from an EMBL/GenBank/DDBJ whole genome shotgun (WGS) entry which is preliminary data.</text>
</comment>
<dbReference type="AlphaFoldDB" id="A0A023BC87"/>
<evidence type="ECO:0000313" key="2">
    <source>
        <dbReference type="Proteomes" id="UP000019763"/>
    </source>
</evidence>
<dbReference type="GeneID" id="22910880"/>
<reference evidence="1" key="1">
    <citation type="submission" date="2013-12" db="EMBL/GenBank/DDBJ databases">
        <authorList>
            <person name="Omoto C.K."/>
            <person name="Sibley D."/>
            <person name="Venepally P."/>
            <person name="Hadjithomas M."/>
            <person name="Karamycheva S."/>
            <person name="Brunk B."/>
            <person name="Roos D."/>
            <person name="Caler E."/>
            <person name="Lorenzi H."/>
        </authorList>
    </citation>
    <scope>NUCLEOTIDE SEQUENCE</scope>
</reference>
<dbReference type="EMBL" id="AFNH02000123">
    <property type="protein sequence ID" value="EZG82235.1"/>
    <property type="molecule type" value="Genomic_DNA"/>
</dbReference>
<evidence type="ECO:0000313" key="1">
    <source>
        <dbReference type="EMBL" id="EZG82235.1"/>
    </source>
</evidence>
<name>A0A023BC87_GRENI</name>
<dbReference type="Proteomes" id="UP000019763">
    <property type="component" value="Unassembled WGS sequence"/>
</dbReference>
<dbReference type="VEuPathDB" id="CryptoDB:GNI_016900"/>
<sequence length="275" mass="31600">MDTLLADLASQWPTAEAELEHAYQCLAAPCDGLDHASYECPRCEGFDYEKVEPIIRHFLYSMGLGEYIGKVSDSKSRLRLTEITPLLNAVGVRFDSKKRLNLDDWKILLIAWVRRIQELQHTELQLWHDKLEAMQTEQQKQFQAAIKAFQRSYIQQIHAYHKAVDDHHKQEERYRVEWEASGGLSRQHFLEEQSRYVDKMNANAEANFRQRVVATQQRDAVILLDRETKAIDQEVMPGADKVSAYIYPVNLNDVSGAPISGGARLLNHKGKMGAF</sequence>
<accession>A0A023BC87</accession>
<keyword evidence="2" id="KW-1185">Reference proteome</keyword>